<dbReference type="Pfam" id="PF14335">
    <property type="entry name" value="DUF4391"/>
    <property type="match status" value="1"/>
</dbReference>
<accession>A0A356LJL5</accession>
<comment type="caution">
    <text evidence="2">The sequence shown here is derived from an EMBL/GenBank/DDBJ whole genome shotgun (WGS) entry which is preliminary data.</text>
</comment>
<organism evidence="2 3">
    <name type="scientific">Advenella kashmirensis</name>
    <dbReference type="NCBI Taxonomy" id="310575"/>
    <lineage>
        <taxon>Bacteria</taxon>
        <taxon>Pseudomonadati</taxon>
        <taxon>Pseudomonadota</taxon>
        <taxon>Betaproteobacteria</taxon>
        <taxon>Burkholderiales</taxon>
        <taxon>Alcaligenaceae</taxon>
    </lineage>
</organism>
<evidence type="ECO:0000313" key="2">
    <source>
        <dbReference type="EMBL" id="HBP30928.1"/>
    </source>
</evidence>
<gene>
    <name evidence="2" type="ORF">DD666_16110</name>
</gene>
<reference evidence="2 3" key="1">
    <citation type="journal article" date="2018" name="Nat. Biotechnol.">
        <title>A standardized bacterial taxonomy based on genome phylogeny substantially revises the tree of life.</title>
        <authorList>
            <person name="Parks D.H."/>
            <person name="Chuvochina M."/>
            <person name="Waite D.W."/>
            <person name="Rinke C."/>
            <person name="Skarshewski A."/>
            <person name="Chaumeil P.A."/>
            <person name="Hugenholtz P."/>
        </authorList>
    </citation>
    <scope>NUCLEOTIDE SEQUENCE [LARGE SCALE GENOMIC DNA]</scope>
    <source>
        <strain evidence="2">UBA10707</strain>
    </source>
</reference>
<dbReference type="AlphaFoldDB" id="A0A356LJL5"/>
<keyword evidence="1" id="KW-0175">Coiled coil</keyword>
<feature type="coiled-coil region" evidence="1">
    <location>
        <begin position="217"/>
        <end position="267"/>
    </location>
</feature>
<proteinExistence type="predicted"/>
<evidence type="ECO:0000313" key="3">
    <source>
        <dbReference type="Proteomes" id="UP000264036"/>
    </source>
</evidence>
<protein>
    <submittedName>
        <fullName evidence="2">DUF4391 domain-containing protein</fullName>
    </submittedName>
</protein>
<sequence length="268" mass="29372">MTAQALNSLLISALGLPASCRVDQRVPKKMLIENGAPTSTDKRLINDSVEEIQWLAALKPNTVGVAQYCDDEREYLEVAVLRVTARHAPAGDGTSNKPVNTTRLAELVHRAVPYPVLLLLTAPHCLSLSLAHKRWAHNETGKVVLDGEPTSVSISANDTLDLTAEHPFVQALALARQPQANLLALYQGWTDCLTAWQAAQFTGRFTITGTAAQAAARRQALRTCQELELERARLRTQATKEKQMARQVELNLALNRVNAELASAREQL</sequence>
<dbReference type="InterPro" id="IPR025503">
    <property type="entry name" value="DUF4391"/>
</dbReference>
<evidence type="ECO:0000256" key="1">
    <source>
        <dbReference type="SAM" id="Coils"/>
    </source>
</evidence>
<dbReference type="EMBL" id="DOEK01000033">
    <property type="protein sequence ID" value="HBP30928.1"/>
    <property type="molecule type" value="Genomic_DNA"/>
</dbReference>
<dbReference type="Proteomes" id="UP000264036">
    <property type="component" value="Unassembled WGS sequence"/>
</dbReference>
<name>A0A356LJL5_9BURK</name>